<organism evidence="2 3">
    <name type="scientific">Rubroshorea leprosula</name>
    <dbReference type="NCBI Taxonomy" id="152421"/>
    <lineage>
        <taxon>Eukaryota</taxon>
        <taxon>Viridiplantae</taxon>
        <taxon>Streptophyta</taxon>
        <taxon>Embryophyta</taxon>
        <taxon>Tracheophyta</taxon>
        <taxon>Spermatophyta</taxon>
        <taxon>Magnoliopsida</taxon>
        <taxon>eudicotyledons</taxon>
        <taxon>Gunneridae</taxon>
        <taxon>Pentapetalae</taxon>
        <taxon>rosids</taxon>
        <taxon>malvids</taxon>
        <taxon>Malvales</taxon>
        <taxon>Dipterocarpaceae</taxon>
        <taxon>Rubroshorea</taxon>
    </lineage>
</organism>
<evidence type="ECO:0000313" key="2">
    <source>
        <dbReference type="EMBL" id="GKV14761.1"/>
    </source>
</evidence>
<evidence type="ECO:0000313" key="3">
    <source>
        <dbReference type="Proteomes" id="UP001054252"/>
    </source>
</evidence>
<dbReference type="Proteomes" id="UP001054252">
    <property type="component" value="Unassembled WGS sequence"/>
</dbReference>
<evidence type="ECO:0000256" key="1">
    <source>
        <dbReference type="SAM" id="MobiDB-lite"/>
    </source>
</evidence>
<sequence length="70" mass="8272">MRNLGLGTFTLPRELSLIALTTKRGRRRLRPRLMTTIKVRRRKLSSKQSQRCPRQKEGLGKPQMWLLEVQ</sequence>
<reference evidence="2 3" key="1">
    <citation type="journal article" date="2021" name="Commun. Biol.">
        <title>The genome of Shorea leprosula (Dipterocarpaceae) highlights the ecological relevance of drought in aseasonal tropical rainforests.</title>
        <authorList>
            <person name="Ng K.K.S."/>
            <person name="Kobayashi M.J."/>
            <person name="Fawcett J.A."/>
            <person name="Hatakeyama M."/>
            <person name="Paape T."/>
            <person name="Ng C.H."/>
            <person name="Ang C.C."/>
            <person name="Tnah L.H."/>
            <person name="Lee C.T."/>
            <person name="Nishiyama T."/>
            <person name="Sese J."/>
            <person name="O'Brien M.J."/>
            <person name="Copetti D."/>
            <person name="Mohd Noor M.I."/>
            <person name="Ong R.C."/>
            <person name="Putra M."/>
            <person name="Sireger I.Z."/>
            <person name="Indrioko S."/>
            <person name="Kosugi Y."/>
            <person name="Izuno A."/>
            <person name="Isagi Y."/>
            <person name="Lee S.L."/>
            <person name="Shimizu K.K."/>
        </authorList>
    </citation>
    <scope>NUCLEOTIDE SEQUENCE [LARGE SCALE GENOMIC DNA]</scope>
    <source>
        <strain evidence="2">214</strain>
    </source>
</reference>
<proteinExistence type="predicted"/>
<protein>
    <submittedName>
        <fullName evidence="2">Uncharacterized protein</fullName>
    </submittedName>
</protein>
<gene>
    <name evidence="2" type="ORF">SLEP1_g25583</name>
</gene>
<keyword evidence="3" id="KW-1185">Reference proteome</keyword>
<accession>A0AAV5JQQ0</accession>
<name>A0AAV5JQQ0_9ROSI</name>
<dbReference type="AlphaFoldDB" id="A0AAV5JQQ0"/>
<feature type="region of interest" description="Disordered" evidence="1">
    <location>
        <begin position="40"/>
        <end position="62"/>
    </location>
</feature>
<dbReference type="EMBL" id="BPVZ01000041">
    <property type="protein sequence ID" value="GKV14761.1"/>
    <property type="molecule type" value="Genomic_DNA"/>
</dbReference>
<comment type="caution">
    <text evidence="2">The sequence shown here is derived from an EMBL/GenBank/DDBJ whole genome shotgun (WGS) entry which is preliminary data.</text>
</comment>